<evidence type="ECO:0000256" key="2">
    <source>
        <dbReference type="ARBA" id="ARBA00022741"/>
    </source>
</evidence>
<evidence type="ECO:0000256" key="1">
    <source>
        <dbReference type="ARBA" id="ARBA00022598"/>
    </source>
</evidence>
<evidence type="ECO:0000313" key="6">
    <source>
        <dbReference type="Proteomes" id="UP000177141"/>
    </source>
</evidence>
<dbReference type="PRINTS" id="PR00982">
    <property type="entry name" value="TRNASYNTHLYS"/>
</dbReference>
<dbReference type="GO" id="GO:0004824">
    <property type="term" value="F:lysine-tRNA ligase activity"/>
    <property type="evidence" value="ECO:0007669"/>
    <property type="project" value="InterPro"/>
</dbReference>
<protein>
    <recommendedName>
        <fullName evidence="4">Aminoacyl-transfer RNA synthetases class-II family profile domain-containing protein</fullName>
    </recommendedName>
</protein>
<dbReference type="GO" id="GO:0000049">
    <property type="term" value="F:tRNA binding"/>
    <property type="evidence" value="ECO:0007669"/>
    <property type="project" value="TreeGrafter"/>
</dbReference>
<keyword evidence="2" id="KW-0547">Nucleotide-binding</keyword>
<evidence type="ECO:0000256" key="3">
    <source>
        <dbReference type="ARBA" id="ARBA00022840"/>
    </source>
</evidence>
<accession>A0A1F7IXU7</accession>
<reference evidence="5 6" key="1">
    <citation type="journal article" date="2016" name="Nat. Commun.">
        <title>Thousands of microbial genomes shed light on interconnected biogeochemical processes in an aquifer system.</title>
        <authorList>
            <person name="Anantharaman K."/>
            <person name="Brown C.T."/>
            <person name="Hug L.A."/>
            <person name="Sharon I."/>
            <person name="Castelle C.J."/>
            <person name="Probst A.J."/>
            <person name="Thomas B.C."/>
            <person name="Singh A."/>
            <person name="Wilkins M.J."/>
            <person name="Karaoz U."/>
            <person name="Brodie E.L."/>
            <person name="Williams K.H."/>
            <person name="Hubbard S.S."/>
            <person name="Banfield J.F."/>
        </authorList>
    </citation>
    <scope>NUCLEOTIDE SEQUENCE [LARGE SCALE GENOMIC DNA]</scope>
</reference>
<dbReference type="PANTHER" id="PTHR42918:SF6">
    <property type="entry name" value="ELONGATION FACTOR P--(R)-BETA-LYSINE LIGASE"/>
    <property type="match status" value="1"/>
</dbReference>
<keyword evidence="1" id="KW-0436">Ligase</keyword>
<organism evidence="5 6">
    <name type="scientific">Candidatus Roizmanbacteria bacterium RIFCSPLOWO2_01_FULL_38_12</name>
    <dbReference type="NCBI Taxonomy" id="1802061"/>
    <lineage>
        <taxon>Bacteria</taxon>
        <taxon>Candidatus Roizmaniibacteriota</taxon>
    </lineage>
</organism>
<dbReference type="GO" id="GO:0005524">
    <property type="term" value="F:ATP binding"/>
    <property type="evidence" value="ECO:0007669"/>
    <property type="project" value="UniProtKB-KW"/>
</dbReference>
<keyword evidence="3" id="KW-0067">ATP-binding</keyword>
<dbReference type="EMBL" id="MGAL01000018">
    <property type="protein sequence ID" value="OGK48199.1"/>
    <property type="molecule type" value="Genomic_DNA"/>
</dbReference>
<dbReference type="InterPro" id="IPR006195">
    <property type="entry name" value="aa-tRNA-synth_II"/>
</dbReference>
<comment type="caution">
    <text evidence="5">The sequence shown here is derived from an EMBL/GenBank/DDBJ whole genome shotgun (WGS) entry which is preliminary data.</text>
</comment>
<dbReference type="AlphaFoldDB" id="A0A1F7IXU7"/>
<evidence type="ECO:0000259" key="4">
    <source>
        <dbReference type="PROSITE" id="PS50862"/>
    </source>
</evidence>
<dbReference type="InterPro" id="IPR018149">
    <property type="entry name" value="Lys-tRNA-synth_II_C"/>
</dbReference>
<dbReference type="STRING" id="1802061.A3A93_01860"/>
<dbReference type="GO" id="GO:0006430">
    <property type="term" value="P:lysyl-tRNA aminoacylation"/>
    <property type="evidence" value="ECO:0007669"/>
    <property type="project" value="InterPro"/>
</dbReference>
<sequence length="334" mass="38754">MKVTTKIENLKNYKKLLKLKNGIKSFFDAKGYLELELPVMSPVLIPESYIEIFKTQFIYFDQKQDFYLTSSPELFIKRLIAKGVKNCYYLGKAFRNSEPNSDRHSPEFMILEFYNVPADYRDVESTMLELFQHLSQILYKSNGFSYHGKKISVEKFERLSVTEAFDKYANIDEKTLLDENLFVAAAKDKGYVIKNSTYEDLFSQIYTQEIEPNLGVNGFPTVIYDYPIAFAPLCKPNPDGKTAQRFEIYISGVELGNCYNELTDWKILQKRFKKEAQLRKDKNMISHKIDYDFIEVMKKDLPPYSGIAVGVERLAMVFGDVDAIEKLQLITNSL</sequence>
<dbReference type="InterPro" id="IPR004364">
    <property type="entry name" value="Aa-tRNA-synt_II"/>
</dbReference>
<evidence type="ECO:0000313" key="5">
    <source>
        <dbReference type="EMBL" id="OGK48199.1"/>
    </source>
</evidence>
<dbReference type="GO" id="GO:0005829">
    <property type="term" value="C:cytosol"/>
    <property type="evidence" value="ECO:0007669"/>
    <property type="project" value="TreeGrafter"/>
</dbReference>
<feature type="domain" description="Aminoacyl-transfer RNA synthetases class-II family profile" evidence="4">
    <location>
        <begin position="18"/>
        <end position="318"/>
    </location>
</feature>
<gene>
    <name evidence="5" type="ORF">A3A93_01860</name>
</gene>
<dbReference type="SUPFAM" id="SSF55681">
    <property type="entry name" value="Class II aaRS and biotin synthetases"/>
    <property type="match status" value="1"/>
</dbReference>
<dbReference type="Proteomes" id="UP000177141">
    <property type="component" value="Unassembled WGS sequence"/>
</dbReference>
<dbReference type="InterPro" id="IPR045864">
    <property type="entry name" value="aa-tRNA-synth_II/BPL/LPL"/>
</dbReference>
<name>A0A1F7IXU7_9BACT</name>
<dbReference type="PANTHER" id="PTHR42918">
    <property type="entry name" value="LYSYL-TRNA SYNTHETASE"/>
    <property type="match status" value="1"/>
</dbReference>
<dbReference type="Gene3D" id="3.30.930.10">
    <property type="entry name" value="Bira Bifunctional Protein, Domain 2"/>
    <property type="match status" value="1"/>
</dbReference>
<dbReference type="PROSITE" id="PS50862">
    <property type="entry name" value="AA_TRNA_LIGASE_II"/>
    <property type="match status" value="1"/>
</dbReference>
<dbReference type="Pfam" id="PF00152">
    <property type="entry name" value="tRNA-synt_2"/>
    <property type="match status" value="1"/>
</dbReference>
<proteinExistence type="predicted"/>